<dbReference type="InParanoid" id="A0A251TGH2"/>
<dbReference type="PANTHER" id="PTHR46713:SF4">
    <property type="entry name" value="UBIQUITIN-ASSOCIATED (UBA)_TS-N DOMAIN PROTEIN"/>
    <property type="match status" value="1"/>
</dbReference>
<dbReference type="Gene3D" id="1.20.58.2190">
    <property type="match status" value="1"/>
</dbReference>
<dbReference type="Pfam" id="PF09409">
    <property type="entry name" value="PUB"/>
    <property type="match status" value="1"/>
</dbReference>
<keyword evidence="4" id="KW-1185">Reference proteome</keyword>
<organism evidence="3 4">
    <name type="scientific">Helianthus annuus</name>
    <name type="common">Common sunflower</name>
    <dbReference type="NCBI Taxonomy" id="4232"/>
    <lineage>
        <taxon>Eukaryota</taxon>
        <taxon>Viridiplantae</taxon>
        <taxon>Streptophyta</taxon>
        <taxon>Embryophyta</taxon>
        <taxon>Tracheophyta</taxon>
        <taxon>Spermatophyta</taxon>
        <taxon>Magnoliopsida</taxon>
        <taxon>eudicotyledons</taxon>
        <taxon>Gunneridae</taxon>
        <taxon>Pentapetalae</taxon>
        <taxon>asterids</taxon>
        <taxon>campanulids</taxon>
        <taxon>Asterales</taxon>
        <taxon>Asteraceae</taxon>
        <taxon>Asteroideae</taxon>
        <taxon>Heliantheae alliance</taxon>
        <taxon>Heliantheae</taxon>
        <taxon>Helianthus</taxon>
    </lineage>
</organism>
<dbReference type="InterPro" id="IPR018997">
    <property type="entry name" value="PUB_domain"/>
</dbReference>
<name>A0A251TGH2_HELAN</name>
<dbReference type="Proteomes" id="UP000215914">
    <property type="component" value="Chromosome 10"/>
</dbReference>
<sequence length="179" mass="21224">MHNHREKSRKTNKEEDVKAASSREKERIRAGKELQEAKKIAEENERKRYIALRKAEKEEENRAREKIRQKLQHDKAERRGRLGLPLQNHASLTTSTPTVQENKKMLPGMSTEVRVNSTTKVDLMRECLRSIRRHNKDDGFKVKRAFETLLIYVRNVARDPDEDKFRKIRMSNPAFKFRT</sequence>
<accession>A0A251TGH2</accession>
<evidence type="ECO:0000313" key="4">
    <source>
        <dbReference type="Proteomes" id="UP000215914"/>
    </source>
</evidence>
<protein>
    <submittedName>
        <fullName evidence="3">Putative PUB domain-containing protein</fullName>
    </submittedName>
</protein>
<dbReference type="EMBL" id="CM007899">
    <property type="protein sequence ID" value="OTG09706.1"/>
    <property type="molecule type" value="Genomic_DNA"/>
</dbReference>
<gene>
    <name evidence="3" type="ORF">HannXRQ_Chr10g0279431</name>
</gene>
<feature type="region of interest" description="Disordered" evidence="1">
    <location>
        <begin position="1"/>
        <end position="32"/>
    </location>
</feature>
<proteinExistence type="predicted"/>
<dbReference type="AlphaFoldDB" id="A0A251TGH2"/>
<evidence type="ECO:0000256" key="1">
    <source>
        <dbReference type="SAM" id="MobiDB-lite"/>
    </source>
</evidence>
<evidence type="ECO:0000259" key="2">
    <source>
        <dbReference type="Pfam" id="PF09409"/>
    </source>
</evidence>
<evidence type="ECO:0000313" key="3">
    <source>
        <dbReference type="EMBL" id="OTG09706.1"/>
    </source>
</evidence>
<dbReference type="SUPFAM" id="SSF143503">
    <property type="entry name" value="PUG domain-like"/>
    <property type="match status" value="1"/>
</dbReference>
<dbReference type="PANTHER" id="PTHR46713">
    <property type="entry name" value="F13M7.16 PROTEIN"/>
    <property type="match status" value="1"/>
</dbReference>
<dbReference type="OMA" id="VELMSEC"/>
<dbReference type="InterPro" id="IPR036339">
    <property type="entry name" value="PUB-like_dom_sf"/>
</dbReference>
<feature type="compositionally biased region" description="Basic and acidic residues" evidence="1">
    <location>
        <begin position="9"/>
        <end position="32"/>
    </location>
</feature>
<dbReference type="STRING" id="4232.A0A251TGH2"/>
<feature type="domain" description="PUB" evidence="2">
    <location>
        <begin position="141"/>
        <end position="176"/>
    </location>
</feature>
<reference evidence="4" key="1">
    <citation type="journal article" date="2017" name="Nature">
        <title>The sunflower genome provides insights into oil metabolism, flowering and Asterid evolution.</title>
        <authorList>
            <person name="Badouin H."/>
            <person name="Gouzy J."/>
            <person name="Grassa C.J."/>
            <person name="Murat F."/>
            <person name="Staton S.E."/>
            <person name="Cottret L."/>
            <person name="Lelandais-Briere C."/>
            <person name="Owens G.L."/>
            <person name="Carrere S."/>
            <person name="Mayjonade B."/>
            <person name="Legrand L."/>
            <person name="Gill N."/>
            <person name="Kane N.C."/>
            <person name="Bowers J.E."/>
            <person name="Hubner S."/>
            <person name="Bellec A."/>
            <person name="Berard A."/>
            <person name="Berges H."/>
            <person name="Blanchet N."/>
            <person name="Boniface M.C."/>
            <person name="Brunel D."/>
            <person name="Catrice O."/>
            <person name="Chaidir N."/>
            <person name="Claudel C."/>
            <person name="Donnadieu C."/>
            <person name="Faraut T."/>
            <person name="Fievet G."/>
            <person name="Helmstetter N."/>
            <person name="King M."/>
            <person name="Knapp S.J."/>
            <person name="Lai Z."/>
            <person name="Le Paslier M.C."/>
            <person name="Lippi Y."/>
            <person name="Lorenzon L."/>
            <person name="Mandel J.R."/>
            <person name="Marage G."/>
            <person name="Marchand G."/>
            <person name="Marquand E."/>
            <person name="Bret-Mestries E."/>
            <person name="Morien E."/>
            <person name="Nambeesan S."/>
            <person name="Nguyen T."/>
            <person name="Pegot-Espagnet P."/>
            <person name="Pouilly N."/>
            <person name="Raftis F."/>
            <person name="Sallet E."/>
            <person name="Schiex T."/>
            <person name="Thomas J."/>
            <person name="Vandecasteele C."/>
            <person name="Vares D."/>
            <person name="Vear F."/>
            <person name="Vautrin S."/>
            <person name="Crespi M."/>
            <person name="Mangin B."/>
            <person name="Burke J.M."/>
            <person name="Salse J."/>
            <person name="Munos S."/>
            <person name="Vincourt P."/>
            <person name="Rieseberg L.H."/>
            <person name="Langlade N.B."/>
        </authorList>
    </citation>
    <scope>NUCLEOTIDE SEQUENCE [LARGE SCALE GENOMIC DNA]</scope>
    <source>
        <strain evidence="4">cv. SF193</strain>
    </source>
</reference>